<dbReference type="FunFam" id="2.40.70.10:FF:000008">
    <property type="entry name" value="Cathepsin D"/>
    <property type="match status" value="1"/>
</dbReference>
<evidence type="ECO:0000256" key="1">
    <source>
        <dbReference type="ARBA" id="ARBA00007447"/>
    </source>
</evidence>
<dbReference type="PROSITE" id="PS51767">
    <property type="entry name" value="PEPTIDASE_A1"/>
    <property type="match status" value="1"/>
</dbReference>
<dbReference type="EMBL" id="JAIFTL010000055">
    <property type="protein sequence ID" value="KAG9324844.1"/>
    <property type="molecule type" value="Genomic_DNA"/>
</dbReference>
<dbReference type="Pfam" id="PF00026">
    <property type="entry name" value="Asp"/>
    <property type="match status" value="1"/>
</dbReference>
<dbReference type="InterPro" id="IPR033121">
    <property type="entry name" value="PEPTIDASE_A1"/>
</dbReference>
<gene>
    <name evidence="11" type="ORF">KVV02_001589</name>
</gene>
<dbReference type="PRINTS" id="PR00792">
    <property type="entry name" value="PEPSIN"/>
</dbReference>
<feature type="domain" description="Peptidase A1" evidence="10">
    <location>
        <begin position="68"/>
        <end position="389"/>
    </location>
</feature>
<keyword evidence="4" id="KW-0064">Aspartyl protease</keyword>
<dbReference type="InterPro" id="IPR034164">
    <property type="entry name" value="Pepsin-like_dom"/>
</dbReference>
<dbReference type="CDD" id="cd05471">
    <property type="entry name" value="pepsin_like"/>
    <property type="match status" value="1"/>
</dbReference>
<dbReference type="AlphaFoldDB" id="A0A9P8A6I5"/>
<dbReference type="InterPro" id="IPR021109">
    <property type="entry name" value="Peptidase_aspartic_dom_sf"/>
</dbReference>
<protein>
    <recommendedName>
        <fullName evidence="10">Peptidase A1 domain-containing protein</fullName>
    </recommendedName>
</protein>
<name>A0A9P8A6I5_MORAP</name>
<dbReference type="SUPFAM" id="SSF50630">
    <property type="entry name" value="Acid proteases"/>
    <property type="match status" value="1"/>
</dbReference>
<dbReference type="GO" id="GO:0006508">
    <property type="term" value="P:proteolysis"/>
    <property type="evidence" value="ECO:0007669"/>
    <property type="project" value="UniProtKB-KW"/>
</dbReference>
<evidence type="ECO:0000313" key="12">
    <source>
        <dbReference type="Proteomes" id="UP000717515"/>
    </source>
</evidence>
<keyword evidence="5" id="KW-0378">Hydrolase</keyword>
<evidence type="ECO:0000256" key="4">
    <source>
        <dbReference type="ARBA" id="ARBA00022750"/>
    </source>
</evidence>
<dbReference type="PANTHER" id="PTHR47966:SF51">
    <property type="entry name" value="BETA-SITE APP-CLEAVING ENZYME, ISOFORM A-RELATED"/>
    <property type="match status" value="1"/>
</dbReference>
<keyword evidence="6" id="KW-0865">Zymogen</keyword>
<evidence type="ECO:0000256" key="9">
    <source>
        <dbReference type="PIRSR" id="PIRSR601461-2"/>
    </source>
</evidence>
<keyword evidence="2" id="KW-0645">Protease</keyword>
<dbReference type="PANTHER" id="PTHR47966">
    <property type="entry name" value="BETA-SITE APP-CLEAVING ENZYME, ISOFORM A-RELATED"/>
    <property type="match status" value="1"/>
</dbReference>
<sequence length="393" mass="42950">MSFAPKIMITLLISWTIIAIAMAYAVTIRHRSDTEASKAIVARCRTAQRHRRTLRIPLTGVYERVTYYYGEISIGTPPQRFRVIFDTGGSTFIWIPDSSCRSSACQNHQKFNTSFSTSYEDIGDTWRLQYADGSAVSGELGSDLVSVNGLKVRQTLGFAGHVSGHYVNRKYDGVVGLGAAALVPGSNIPTFMKTAIDGRVLSEPVFSVYFPSLRRGANAKGEIVVGGMDATRYTGDLTYVNIVNNTKPERWVVAVDNVSSNGTALVLSGQALIDTGSTSLRMSYEAASALHANIIGAKAGDPGRWLIPCSLREDTVHRVSFTIAGRAFHVPMADLSFKPRGRHQALCLSKIRGDSWRRDNWVLGIPFVKNNYCVFDMGAPLLGSRIGIAELND</sequence>
<comment type="caution">
    <text evidence="11">The sequence shown here is derived from an EMBL/GenBank/DDBJ whole genome shotgun (WGS) entry which is preliminary data.</text>
</comment>
<keyword evidence="3" id="KW-0732">Signal</keyword>
<feature type="active site" evidence="8">
    <location>
        <position position="274"/>
    </location>
</feature>
<accession>A0A9P8A6I5</accession>
<feature type="active site" evidence="8">
    <location>
        <position position="86"/>
    </location>
</feature>
<proteinExistence type="inferred from homology"/>
<feature type="disulfide bond" evidence="9">
    <location>
        <begin position="100"/>
        <end position="105"/>
    </location>
</feature>
<dbReference type="Proteomes" id="UP000717515">
    <property type="component" value="Unassembled WGS sequence"/>
</dbReference>
<dbReference type="InterPro" id="IPR001461">
    <property type="entry name" value="Aspartic_peptidase_A1"/>
</dbReference>
<feature type="disulfide bond" evidence="9">
    <location>
        <begin position="309"/>
        <end position="347"/>
    </location>
</feature>
<organism evidence="11 12">
    <name type="scientific">Mortierella alpina</name>
    <name type="common">Oleaginous fungus</name>
    <name type="synonym">Mortierella renispora</name>
    <dbReference type="NCBI Taxonomy" id="64518"/>
    <lineage>
        <taxon>Eukaryota</taxon>
        <taxon>Fungi</taxon>
        <taxon>Fungi incertae sedis</taxon>
        <taxon>Mucoromycota</taxon>
        <taxon>Mortierellomycotina</taxon>
        <taxon>Mortierellomycetes</taxon>
        <taxon>Mortierellales</taxon>
        <taxon>Mortierellaceae</taxon>
        <taxon>Mortierella</taxon>
    </lineage>
</organism>
<evidence type="ECO:0000259" key="10">
    <source>
        <dbReference type="PROSITE" id="PS51767"/>
    </source>
</evidence>
<dbReference type="GO" id="GO:0004190">
    <property type="term" value="F:aspartic-type endopeptidase activity"/>
    <property type="evidence" value="ECO:0007669"/>
    <property type="project" value="UniProtKB-KW"/>
</dbReference>
<evidence type="ECO:0000256" key="3">
    <source>
        <dbReference type="ARBA" id="ARBA00022729"/>
    </source>
</evidence>
<evidence type="ECO:0000313" key="11">
    <source>
        <dbReference type="EMBL" id="KAG9324844.1"/>
    </source>
</evidence>
<reference evidence="11" key="1">
    <citation type="submission" date="2021-07" db="EMBL/GenBank/DDBJ databases">
        <title>Draft genome of Mortierella alpina, strain LL118, isolated from an aspen leaf litter sample.</title>
        <authorList>
            <person name="Yang S."/>
            <person name="Vinatzer B.A."/>
        </authorList>
    </citation>
    <scope>NUCLEOTIDE SEQUENCE</scope>
    <source>
        <strain evidence="11">LL118</strain>
    </source>
</reference>
<evidence type="ECO:0000256" key="2">
    <source>
        <dbReference type="ARBA" id="ARBA00022670"/>
    </source>
</evidence>
<dbReference type="Gene3D" id="2.40.70.10">
    <property type="entry name" value="Acid Proteases"/>
    <property type="match status" value="2"/>
</dbReference>
<keyword evidence="7 9" id="KW-1015">Disulfide bond</keyword>
<evidence type="ECO:0000256" key="7">
    <source>
        <dbReference type="ARBA" id="ARBA00023157"/>
    </source>
</evidence>
<evidence type="ECO:0000256" key="5">
    <source>
        <dbReference type="ARBA" id="ARBA00022801"/>
    </source>
</evidence>
<comment type="similarity">
    <text evidence="1">Belongs to the peptidase A1 family.</text>
</comment>
<evidence type="ECO:0000256" key="8">
    <source>
        <dbReference type="PIRSR" id="PIRSR601461-1"/>
    </source>
</evidence>
<evidence type="ECO:0000256" key="6">
    <source>
        <dbReference type="ARBA" id="ARBA00023145"/>
    </source>
</evidence>